<evidence type="ECO:0000259" key="3">
    <source>
        <dbReference type="Pfam" id="PF03358"/>
    </source>
</evidence>
<dbReference type="GO" id="GO:0016491">
    <property type="term" value="F:oxidoreductase activity"/>
    <property type="evidence" value="ECO:0007669"/>
    <property type="project" value="UniProtKB-KW"/>
</dbReference>
<comment type="caution">
    <text evidence="4">The sequence shown here is derived from an EMBL/GenBank/DDBJ whole genome shotgun (WGS) entry which is preliminary data.</text>
</comment>
<dbReference type="InterPro" id="IPR005025">
    <property type="entry name" value="FMN_Rdtase-like_dom"/>
</dbReference>
<keyword evidence="5" id="KW-1185">Reference proteome</keyword>
<keyword evidence="4" id="KW-0560">Oxidoreductase</keyword>
<dbReference type="Gene3D" id="3.40.50.360">
    <property type="match status" value="1"/>
</dbReference>
<dbReference type="eggNOG" id="COG0655">
    <property type="taxonomic scope" value="Bacteria"/>
</dbReference>
<organism evidence="4 5">
    <name type="scientific">Streptococcus macacae NCTC 11558</name>
    <dbReference type="NCBI Taxonomy" id="764298"/>
    <lineage>
        <taxon>Bacteria</taxon>
        <taxon>Bacillati</taxon>
        <taxon>Bacillota</taxon>
        <taxon>Bacilli</taxon>
        <taxon>Lactobacillales</taxon>
        <taxon>Streptococcaceae</taxon>
        <taxon>Streptococcus</taxon>
    </lineage>
</organism>
<accession>G5JZ43</accession>
<evidence type="ECO:0000256" key="2">
    <source>
        <dbReference type="ARBA" id="ARBA00022643"/>
    </source>
</evidence>
<dbReference type="Pfam" id="PF03358">
    <property type="entry name" value="FMN_red"/>
    <property type="match status" value="1"/>
</dbReference>
<dbReference type="InterPro" id="IPR051796">
    <property type="entry name" value="ISF_SsuE-like"/>
</dbReference>
<dbReference type="Proteomes" id="UP000003573">
    <property type="component" value="Unassembled WGS sequence"/>
</dbReference>
<dbReference type="EMBL" id="AEUW02000001">
    <property type="protein sequence ID" value="EHJ52066.1"/>
    <property type="molecule type" value="Genomic_DNA"/>
</dbReference>
<dbReference type="SUPFAM" id="SSF52218">
    <property type="entry name" value="Flavoproteins"/>
    <property type="match status" value="1"/>
</dbReference>
<feature type="domain" description="NADPH-dependent FMN reductase-like" evidence="3">
    <location>
        <begin position="1"/>
        <end position="80"/>
    </location>
</feature>
<dbReference type="PANTHER" id="PTHR43278:SF4">
    <property type="entry name" value="NAD(P)H-DEPENDENT FMN-CONTAINING OXIDOREDUCTASE YWQN-RELATED"/>
    <property type="match status" value="1"/>
</dbReference>
<evidence type="ECO:0000256" key="1">
    <source>
        <dbReference type="ARBA" id="ARBA00022630"/>
    </source>
</evidence>
<sequence length="91" mass="10249">MSILFINASPNKNGNTSQLAKQVLAEKNYGSLQLIDYKIYDYGQDFPDDQLEEVLAQVLAADTLVIGSPVYWHSFTGLLPLLMFLKWLTIP</sequence>
<reference evidence="4 5" key="1">
    <citation type="journal article" date="2014" name="Int. J. Syst. Evol. Microbiol.">
        <title>Phylogenomics and the dynamic genome evolution of the genus Streptococcus.</title>
        <authorList>
            <consortium name="The Broad Institute Genome Sequencing Platform"/>
            <person name="Richards V.P."/>
            <person name="Palmer S.R."/>
            <person name="Pavinski Bitar P.D."/>
            <person name="Qin X."/>
            <person name="Weinstock G.M."/>
            <person name="Highlander S.K."/>
            <person name="Town C.D."/>
            <person name="Burne R.A."/>
            <person name="Stanhope M.J."/>
        </authorList>
    </citation>
    <scope>NUCLEOTIDE SEQUENCE [LARGE SCALE GENOMIC DNA]</scope>
    <source>
        <strain evidence="4 5">NCTC 11558</strain>
    </source>
</reference>
<name>G5JZ43_9STRE</name>
<gene>
    <name evidence="4" type="ORF">STRMA_0460</name>
</gene>
<evidence type="ECO:0000313" key="4">
    <source>
        <dbReference type="EMBL" id="EHJ52066.1"/>
    </source>
</evidence>
<keyword evidence="2" id="KW-0288">FMN</keyword>
<dbReference type="InterPro" id="IPR029039">
    <property type="entry name" value="Flavoprotein-like_sf"/>
</dbReference>
<dbReference type="RefSeq" id="WP_003079707.1">
    <property type="nucleotide sequence ID" value="NZ_AEUW02000001.1"/>
</dbReference>
<evidence type="ECO:0000313" key="5">
    <source>
        <dbReference type="Proteomes" id="UP000003573"/>
    </source>
</evidence>
<dbReference type="STRING" id="764298.STRMA_0460"/>
<keyword evidence="1" id="KW-0285">Flavoprotein</keyword>
<dbReference type="AlphaFoldDB" id="G5JZ43"/>
<proteinExistence type="predicted"/>
<protein>
    <submittedName>
        <fullName evidence="4">Flavin reductase</fullName>
        <ecNumber evidence="4">1.7.-.-</ecNumber>
    </submittedName>
</protein>
<dbReference type="EC" id="1.7.-.-" evidence="4"/>
<dbReference type="PANTHER" id="PTHR43278">
    <property type="entry name" value="NAD(P)H-DEPENDENT FMN-CONTAINING OXIDOREDUCTASE YWQN-RELATED"/>
    <property type="match status" value="1"/>
</dbReference>